<name>A0AAD6G534_9EURO</name>
<reference evidence="9" key="2">
    <citation type="journal article" date="2023" name="IMA Fungus">
        <title>Comparative genomic study of the Penicillium genus elucidates a diverse pangenome and 15 lateral gene transfer events.</title>
        <authorList>
            <person name="Petersen C."/>
            <person name="Sorensen T."/>
            <person name="Nielsen M.R."/>
            <person name="Sondergaard T.E."/>
            <person name="Sorensen J.L."/>
            <person name="Fitzpatrick D.A."/>
            <person name="Frisvad J.C."/>
            <person name="Nielsen K.L."/>
        </authorList>
    </citation>
    <scope>NUCLEOTIDE SEQUENCE</scope>
    <source>
        <strain evidence="9">IBT 16125</strain>
    </source>
</reference>
<evidence type="ECO:0000313" key="10">
    <source>
        <dbReference type="Proteomes" id="UP001213681"/>
    </source>
</evidence>
<sequence>MASTVSDENYNAGTGVLATAWALTAAAIVVMSLRVVAKFKISKFNVDDVVMILALVLLISSAACVTIAVQAGHARNAVITHDQEVRSIKFYLLAQSLGIISCTVGRIAFIMYLRRLVPLQWKTRIALLILLGLQPPVNVVPVLLIFAGCKDIRAVFDYSITGVYCLPPRILITYSYFQGAFNTATDFYLATFPIYSFWSLQLRLRIKIVLLCLLSMGLFAMVASIIKTVKLRSLNQPGDPTIKQDQLLHWAYIEAGLVVITSSIPCLRPLFIAMAKDFSSSPRPTYELTPTFGHSHSHTRSRVTSRTHTYVRGDGNDGWGDGDSTRQILGETRGGITKETTVTVRNELSA</sequence>
<keyword evidence="2 7" id="KW-0812">Transmembrane</keyword>
<evidence type="ECO:0000259" key="8">
    <source>
        <dbReference type="Pfam" id="PF20684"/>
    </source>
</evidence>
<feature type="compositionally biased region" description="Basic residues" evidence="6">
    <location>
        <begin position="295"/>
        <end position="305"/>
    </location>
</feature>
<keyword evidence="10" id="KW-1185">Reference proteome</keyword>
<comment type="subcellular location">
    <subcellularLocation>
        <location evidence="1">Membrane</location>
        <topology evidence="1">Multi-pass membrane protein</topology>
    </subcellularLocation>
</comment>
<proteinExistence type="inferred from homology"/>
<feature type="transmembrane region" description="Helical" evidence="7">
    <location>
        <begin position="90"/>
        <end position="113"/>
    </location>
</feature>
<feature type="domain" description="Rhodopsin" evidence="8">
    <location>
        <begin position="33"/>
        <end position="271"/>
    </location>
</feature>
<feature type="transmembrane region" description="Helical" evidence="7">
    <location>
        <begin position="208"/>
        <end position="229"/>
    </location>
</feature>
<dbReference type="Proteomes" id="UP001213681">
    <property type="component" value="Unassembled WGS sequence"/>
</dbReference>
<dbReference type="InterPro" id="IPR052337">
    <property type="entry name" value="SAT4-like"/>
</dbReference>
<dbReference type="InterPro" id="IPR049326">
    <property type="entry name" value="Rhodopsin_dom_fungi"/>
</dbReference>
<feature type="transmembrane region" description="Helical" evidence="7">
    <location>
        <begin position="49"/>
        <end position="70"/>
    </location>
</feature>
<evidence type="ECO:0000313" key="9">
    <source>
        <dbReference type="EMBL" id="KAJ5454824.1"/>
    </source>
</evidence>
<evidence type="ECO:0000256" key="4">
    <source>
        <dbReference type="ARBA" id="ARBA00023136"/>
    </source>
</evidence>
<comment type="similarity">
    <text evidence="5">Belongs to the SAT4 family.</text>
</comment>
<protein>
    <recommendedName>
        <fullName evidence="8">Rhodopsin domain-containing protein</fullName>
    </recommendedName>
</protein>
<evidence type="ECO:0000256" key="6">
    <source>
        <dbReference type="SAM" id="MobiDB-lite"/>
    </source>
</evidence>
<feature type="transmembrane region" description="Helical" evidence="7">
    <location>
        <begin position="176"/>
        <end position="196"/>
    </location>
</feature>
<organism evidence="9 10">
    <name type="scientific">Penicillium daleae</name>
    <dbReference type="NCBI Taxonomy" id="63821"/>
    <lineage>
        <taxon>Eukaryota</taxon>
        <taxon>Fungi</taxon>
        <taxon>Dikarya</taxon>
        <taxon>Ascomycota</taxon>
        <taxon>Pezizomycotina</taxon>
        <taxon>Eurotiomycetes</taxon>
        <taxon>Eurotiomycetidae</taxon>
        <taxon>Eurotiales</taxon>
        <taxon>Aspergillaceae</taxon>
        <taxon>Penicillium</taxon>
    </lineage>
</organism>
<feature type="transmembrane region" description="Helical" evidence="7">
    <location>
        <begin position="125"/>
        <end position="147"/>
    </location>
</feature>
<dbReference type="PANTHER" id="PTHR33048:SF155">
    <property type="entry name" value="INTEGRAL MEMBRANE PROTEIN"/>
    <property type="match status" value="1"/>
</dbReference>
<keyword evidence="3 7" id="KW-1133">Transmembrane helix</keyword>
<evidence type="ECO:0000256" key="2">
    <source>
        <dbReference type="ARBA" id="ARBA00022692"/>
    </source>
</evidence>
<dbReference type="RefSeq" id="XP_056767780.1">
    <property type="nucleotide sequence ID" value="XM_056909162.1"/>
</dbReference>
<evidence type="ECO:0000256" key="1">
    <source>
        <dbReference type="ARBA" id="ARBA00004141"/>
    </source>
</evidence>
<evidence type="ECO:0000256" key="7">
    <source>
        <dbReference type="SAM" id="Phobius"/>
    </source>
</evidence>
<feature type="region of interest" description="Disordered" evidence="6">
    <location>
        <begin position="289"/>
        <end position="325"/>
    </location>
</feature>
<keyword evidence="4 7" id="KW-0472">Membrane</keyword>
<gene>
    <name evidence="9" type="ORF">N7458_005780</name>
</gene>
<feature type="transmembrane region" description="Helical" evidence="7">
    <location>
        <begin position="249"/>
        <end position="271"/>
    </location>
</feature>
<comment type="caution">
    <text evidence="9">The sequence shown here is derived from an EMBL/GenBank/DDBJ whole genome shotgun (WGS) entry which is preliminary data.</text>
</comment>
<evidence type="ECO:0000256" key="3">
    <source>
        <dbReference type="ARBA" id="ARBA00022989"/>
    </source>
</evidence>
<accession>A0AAD6G534</accession>
<dbReference type="AlphaFoldDB" id="A0AAD6G534"/>
<reference evidence="9" key="1">
    <citation type="submission" date="2022-12" db="EMBL/GenBank/DDBJ databases">
        <authorList>
            <person name="Petersen C."/>
        </authorList>
    </citation>
    <scope>NUCLEOTIDE SEQUENCE</scope>
    <source>
        <strain evidence="9">IBT 16125</strain>
    </source>
</reference>
<dbReference type="PANTHER" id="PTHR33048">
    <property type="entry name" value="PTH11-LIKE INTEGRAL MEMBRANE PROTEIN (AFU_ORTHOLOGUE AFUA_5G11245)"/>
    <property type="match status" value="1"/>
</dbReference>
<dbReference type="EMBL" id="JAPVEA010000005">
    <property type="protein sequence ID" value="KAJ5454824.1"/>
    <property type="molecule type" value="Genomic_DNA"/>
</dbReference>
<dbReference type="GeneID" id="81599405"/>
<dbReference type="Pfam" id="PF20684">
    <property type="entry name" value="Fung_rhodopsin"/>
    <property type="match status" value="1"/>
</dbReference>
<evidence type="ECO:0000256" key="5">
    <source>
        <dbReference type="ARBA" id="ARBA00038359"/>
    </source>
</evidence>
<dbReference type="GO" id="GO:0016020">
    <property type="term" value="C:membrane"/>
    <property type="evidence" value="ECO:0007669"/>
    <property type="project" value="UniProtKB-SubCell"/>
</dbReference>
<feature type="transmembrane region" description="Helical" evidence="7">
    <location>
        <begin position="12"/>
        <end position="37"/>
    </location>
</feature>